<dbReference type="GO" id="GO:0071268">
    <property type="term" value="P:homocysteine biosynthetic process"/>
    <property type="evidence" value="ECO:0007669"/>
    <property type="project" value="InterPro"/>
</dbReference>
<dbReference type="AlphaFoldDB" id="A0A918RMD6"/>
<evidence type="ECO:0000256" key="5">
    <source>
        <dbReference type="RuleBase" id="RU362118"/>
    </source>
</evidence>
<dbReference type="InterPro" id="IPR054542">
    <property type="entry name" value="Cys_met_metab_PP"/>
</dbReference>
<keyword evidence="2 3" id="KW-0663">Pyridoxal phosphate</keyword>
<dbReference type="GO" id="GO:0030170">
    <property type="term" value="F:pyridoxal phosphate binding"/>
    <property type="evidence" value="ECO:0007669"/>
    <property type="project" value="UniProtKB-UniRule"/>
</dbReference>
<dbReference type="Gene3D" id="3.40.640.10">
    <property type="entry name" value="Type I PLP-dependent aspartate aminotransferase-like (Major domain)"/>
    <property type="match status" value="1"/>
</dbReference>
<comment type="function">
    <text evidence="3">Catalyzes the formation of L-homocysteine from O-succinyl-L-homoserine (OSHS) and hydrogen sulfide.</text>
</comment>
<dbReference type="InterPro" id="IPR006234">
    <property type="entry name" value="O-succ-hSer_sulfhydrylase"/>
</dbReference>
<dbReference type="EC" id="2.5.1.-" evidence="3"/>
<organism evidence="6 7">
    <name type="scientific">Arenicella chitinivorans</name>
    <dbReference type="NCBI Taxonomy" id="1329800"/>
    <lineage>
        <taxon>Bacteria</taxon>
        <taxon>Pseudomonadati</taxon>
        <taxon>Pseudomonadota</taxon>
        <taxon>Gammaproteobacteria</taxon>
        <taxon>Arenicellales</taxon>
        <taxon>Arenicellaceae</taxon>
        <taxon>Arenicella</taxon>
    </lineage>
</organism>
<dbReference type="PIRSF" id="PIRSF001434">
    <property type="entry name" value="CGS"/>
    <property type="match status" value="1"/>
</dbReference>
<evidence type="ECO:0000256" key="2">
    <source>
        <dbReference type="ARBA" id="ARBA00022898"/>
    </source>
</evidence>
<dbReference type="GO" id="GO:0005737">
    <property type="term" value="C:cytoplasm"/>
    <property type="evidence" value="ECO:0007669"/>
    <property type="project" value="TreeGrafter"/>
</dbReference>
<dbReference type="HAMAP" id="MF_02056">
    <property type="entry name" value="MetZ"/>
    <property type="match status" value="1"/>
</dbReference>
<dbReference type="CDD" id="cd00614">
    <property type="entry name" value="CGS_like"/>
    <property type="match status" value="1"/>
</dbReference>
<dbReference type="InterPro" id="IPR015424">
    <property type="entry name" value="PyrdxlP-dep_Trfase"/>
</dbReference>
<sequence>MVKKALKDYRPATQAVRVGQLRGSEGEHSEPIYTTSSFVFDSAAQCAARFSYEEPGNIYSRFTNPTVRVFEERLAALEGGESCVATASGMSAMLAVCMSALSAGDHVVSARSIFGASQILLSGLLAKFGVTTTFVDLSDLAAWRAALTDKTRMVFFETPTNPLMEIADIAAISNLVHDYDPNIKVVVDNCFCTPVLQQPLSLGADVVLHSATKFIDGQGRCVGGAVVGDQSFVGESVLGFMRTAGPSMSPFNAWTFAKGLETLALRVNQACDNAAQLADYLYTHKGVANVYYPGLTSHPQHALAMQQQGKGGAVVSFEVNGGRDAAWRIIDQTQLLSITANLGDTRTTITHPYTTTHARWSEEDKAAAGITEGLIRIAVGLEDPLDIIEDIRLPSL</sequence>
<evidence type="ECO:0000313" key="7">
    <source>
        <dbReference type="Proteomes" id="UP000614811"/>
    </source>
</evidence>
<evidence type="ECO:0000256" key="3">
    <source>
        <dbReference type="HAMAP-Rule" id="MF_02056"/>
    </source>
</evidence>
<keyword evidence="3" id="KW-0486">Methionine biosynthesis</keyword>
<dbReference type="NCBIfam" id="NF006003">
    <property type="entry name" value="PRK08133.1"/>
    <property type="match status" value="1"/>
</dbReference>
<name>A0A918RMD6_9GAMM</name>
<accession>A0A918RMD6</accession>
<keyword evidence="3" id="KW-0028">Amino-acid biosynthesis</keyword>
<comment type="cofactor">
    <cofactor evidence="1 3 5">
        <name>pyridoxal 5'-phosphate</name>
        <dbReference type="ChEBI" id="CHEBI:597326"/>
    </cofactor>
</comment>
<dbReference type="GO" id="GO:0071266">
    <property type="term" value="P:'de novo' L-methionine biosynthetic process"/>
    <property type="evidence" value="ECO:0007669"/>
    <property type="project" value="UniProtKB-UniRule"/>
</dbReference>
<evidence type="ECO:0000256" key="4">
    <source>
        <dbReference type="PIRSR" id="PIRSR001434-2"/>
    </source>
</evidence>
<evidence type="ECO:0000256" key="1">
    <source>
        <dbReference type="ARBA" id="ARBA00001933"/>
    </source>
</evidence>
<evidence type="ECO:0000313" key="6">
    <source>
        <dbReference type="EMBL" id="GHA00769.1"/>
    </source>
</evidence>
<dbReference type="InterPro" id="IPR015421">
    <property type="entry name" value="PyrdxlP-dep_Trfase_major"/>
</dbReference>
<gene>
    <name evidence="3 6" type="primary">metZ</name>
    <name evidence="6" type="ORF">GCM10008090_07230</name>
</gene>
<comment type="similarity">
    <text evidence="3">Belongs to the trans-sulfuration enzymes family. MetZ subfamily.</text>
</comment>
<keyword evidence="7" id="KW-1185">Reference proteome</keyword>
<dbReference type="NCBIfam" id="TIGR01325">
    <property type="entry name" value="O_suc_HS_sulf"/>
    <property type="match status" value="1"/>
</dbReference>
<feature type="modified residue" description="N6-(pyridoxal phosphate)lysine" evidence="3 4">
    <location>
        <position position="213"/>
    </location>
</feature>
<dbReference type="GO" id="GO:0016846">
    <property type="term" value="F:carbon-sulfur lyase activity"/>
    <property type="evidence" value="ECO:0007669"/>
    <property type="project" value="TreeGrafter"/>
</dbReference>
<keyword evidence="3" id="KW-0808">Transferase</keyword>
<comment type="caution">
    <text evidence="6">The sequence shown here is derived from an EMBL/GenBank/DDBJ whole genome shotgun (WGS) entry which is preliminary data.</text>
</comment>
<dbReference type="GO" id="GO:0019346">
    <property type="term" value="P:transsulfuration"/>
    <property type="evidence" value="ECO:0007669"/>
    <property type="project" value="InterPro"/>
</dbReference>
<comment type="catalytic activity">
    <reaction evidence="3">
        <text>O-succinyl-L-homoserine + hydrogen sulfide = L-homocysteine + succinate</text>
        <dbReference type="Rhea" id="RHEA:27826"/>
        <dbReference type="ChEBI" id="CHEBI:29919"/>
        <dbReference type="ChEBI" id="CHEBI:30031"/>
        <dbReference type="ChEBI" id="CHEBI:57661"/>
        <dbReference type="ChEBI" id="CHEBI:58199"/>
    </reaction>
</comment>
<dbReference type="InterPro" id="IPR000277">
    <property type="entry name" value="Cys/Met-Metab_PyrdxlP-dep_enz"/>
</dbReference>
<dbReference type="FunFam" id="3.40.640.10:FF:000046">
    <property type="entry name" value="Cystathionine gamma-lyase"/>
    <property type="match status" value="1"/>
</dbReference>
<dbReference type="SUPFAM" id="SSF53383">
    <property type="entry name" value="PLP-dependent transferases"/>
    <property type="match status" value="1"/>
</dbReference>
<dbReference type="Gene3D" id="3.90.1150.10">
    <property type="entry name" value="Aspartate Aminotransferase, domain 1"/>
    <property type="match status" value="1"/>
</dbReference>
<reference evidence="6" key="2">
    <citation type="submission" date="2020-09" db="EMBL/GenBank/DDBJ databases">
        <authorList>
            <person name="Sun Q."/>
            <person name="Kim S."/>
        </authorList>
    </citation>
    <scope>NUCLEOTIDE SEQUENCE</scope>
    <source>
        <strain evidence="6">KCTC 12711</strain>
    </source>
</reference>
<dbReference type="InterPro" id="IPR015422">
    <property type="entry name" value="PyrdxlP-dep_Trfase_small"/>
</dbReference>
<dbReference type="EMBL" id="BMXA01000001">
    <property type="protein sequence ID" value="GHA00769.1"/>
    <property type="molecule type" value="Genomic_DNA"/>
</dbReference>
<dbReference type="PANTHER" id="PTHR11808:SF80">
    <property type="entry name" value="CYSTATHIONINE GAMMA-LYASE"/>
    <property type="match status" value="1"/>
</dbReference>
<dbReference type="GO" id="GO:0016765">
    <property type="term" value="F:transferase activity, transferring alkyl or aryl (other than methyl) groups"/>
    <property type="evidence" value="ECO:0007669"/>
    <property type="project" value="UniProtKB-UniRule"/>
</dbReference>
<proteinExistence type="inferred from homology"/>
<dbReference type="PANTHER" id="PTHR11808">
    <property type="entry name" value="TRANS-SULFURATION ENZYME FAMILY MEMBER"/>
    <property type="match status" value="1"/>
</dbReference>
<dbReference type="RefSeq" id="WP_189398629.1">
    <property type="nucleotide sequence ID" value="NZ_BMXA01000001.1"/>
</dbReference>
<comment type="subunit">
    <text evidence="3">Homotetramer.</text>
</comment>
<dbReference type="PROSITE" id="PS00868">
    <property type="entry name" value="CYS_MET_METAB_PP"/>
    <property type="match status" value="1"/>
</dbReference>
<dbReference type="Proteomes" id="UP000614811">
    <property type="component" value="Unassembled WGS sequence"/>
</dbReference>
<reference evidence="6" key="1">
    <citation type="journal article" date="2014" name="Int. J. Syst. Evol. Microbiol.">
        <title>Complete genome sequence of Corynebacterium casei LMG S-19264T (=DSM 44701T), isolated from a smear-ripened cheese.</title>
        <authorList>
            <consortium name="US DOE Joint Genome Institute (JGI-PGF)"/>
            <person name="Walter F."/>
            <person name="Albersmeier A."/>
            <person name="Kalinowski J."/>
            <person name="Ruckert C."/>
        </authorList>
    </citation>
    <scope>NUCLEOTIDE SEQUENCE</scope>
    <source>
        <strain evidence="6">KCTC 12711</strain>
    </source>
</reference>
<protein>
    <recommendedName>
        <fullName evidence="3">O-succinylhomoserine sulfhydrylase</fullName>
        <shortName evidence="3">OSH sulfhydrylase</shortName>
        <shortName evidence="3">OSHS sulfhydrylase</shortName>
        <ecNumber evidence="3">2.5.1.-</ecNumber>
    </recommendedName>
</protein>
<comment type="pathway">
    <text evidence="3">Amino-acid biosynthesis; L-methionine biosynthesis via de novo pathway; L-homocysteine from O-succinyl-L-homoserine: step 1/1.</text>
</comment>
<dbReference type="Pfam" id="PF01053">
    <property type="entry name" value="Cys_Met_Meta_PP"/>
    <property type="match status" value="1"/>
</dbReference>